<protein>
    <recommendedName>
        <fullName evidence="3">PPIase cyclophilin-type domain-containing protein</fullName>
    </recommendedName>
</protein>
<dbReference type="Proteomes" id="UP000291116">
    <property type="component" value="Unassembled WGS sequence"/>
</dbReference>
<dbReference type="Gene3D" id="2.40.100.10">
    <property type="entry name" value="Cyclophilin-like"/>
    <property type="match status" value="1"/>
</dbReference>
<dbReference type="PROSITE" id="PS51257">
    <property type="entry name" value="PROKAR_LIPOPROTEIN"/>
    <property type="match status" value="1"/>
</dbReference>
<dbReference type="GO" id="GO:0003755">
    <property type="term" value="F:peptidyl-prolyl cis-trans isomerase activity"/>
    <property type="evidence" value="ECO:0007669"/>
    <property type="project" value="InterPro"/>
</dbReference>
<evidence type="ECO:0000256" key="2">
    <source>
        <dbReference type="SAM" id="Phobius"/>
    </source>
</evidence>
<evidence type="ECO:0000313" key="4">
    <source>
        <dbReference type="EMBL" id="VEU35307.1"/>
    </source>
</evidence>
<dbReference type="SUPFAM" id="SSF50891">
    <property type="entry name" value="Cyclophilin-like"/>
    <property type="match status" value="1"/>
</dbReference>
<reference evidence="4 5" key="1">
    <citation type="submission" date="2019-01" db="EMBL/GenBank/DDBJ databases">
        <authorList>
            <person name="Ferrante I. M."/>
        </authorList>
    </citation>
    <scope>NUCLEOTIDE SEQUENCE [LARGE SCALE GENOMIC DNA]</scope>
    <source>
        <strain evidence="4 5">B856</strain>
    </source>
</reference>
<keyword evidence="2" id="KW-0812">Transmembrane</keyword>
<dbReference type="InterPro" id="IPR002130">
    <property type="entry name" value="Cyclophilin-type_PPIase_dom"/>
</dbReference>
<accession>A0A448YZN7</accession>
<name>A0A448YZN7_9STRA</name>
<evidence type="ECO:0000256" key="1">
    <source>
        <dbReference type="SAM" id="MobiDB-lite"/>
    </source>
</evidence>
<feature type="transmembrane region" description="Helical" evidence="2">
    <location>
        <begin position="96"/>
        <end position="113"/>
    </location>
</feature>
<proteinExistence type="predicted"/>
<gene>
    <name evidence="4" type="ORF">PSNMU_V1.4_AUG-EV-PASAV3_0020390</name>
</gene>
<dbReference type="OrthoDB" id="41673at2759"/>
<dbReference type="EMBL" id="CAACVS010000055">
    <property type="protein sequence ID" value="VEU35307.1"/>
    <property type="molecule type" value="Genomic_DNA"/>
</dbReference>
<feature type="region of interest" description="Disordered" evidence="1">
    <location>
        <begin position="361"/>
        <end position="382"/>
    </location>
</feature>
<feature type="domain" description="PPIase cyclophilin-type" evidence="3">
    <location>
        <begin position="262"/>
        <end position="405"/>
    </location>
</feature>
<dbReference type="InterPro" id="IPR029000">
    <property type="entry name" value="Cyclophilin-like_dom_sf"/>
</dbReference>
<dbReference type="AlphaFoldDB" id="A0A448YZN7"/>
<feature type="compositionally biased region" description="Polar residues" evidence="1">
    <location>
        <begin position="66"/>
        <end position="85"/>
    </location>
</feature>
<feature type="compositionally biased region" description="Basic and acidic residues" evidence="1">
    <location>
        <begin position="363"/>
        <end position="378"/>
    </location>
</feature>
<organism evidence="4 5">
    <name type="scientific">Pseudo-nitzschia multistriata</name>
    <dbReference type="NCBI Taxonomy" id="183589"/>
    <lineage>
        <taxon>Eukaryota</taxon>
        <taxon>Sar</taxon>
        <taxon>Stramenopiles</taxon>
        <taxon>Ochrophyta</taxon>
        <taxon>Bacillariophyta</taxon>
        <taxon>Bacillariophyceae</taxon>
        <taxon>Bacillariophycidae</taxon>
        <taxon>Bacillariales</taxon>
        <taxon>Bacillariaceae</taxon>
        <taxon>Pseudo-nitzschia</taxon>
    </lineage>
</organism>
<feature type="compositionally biased region" description="Low complexity" evidence="1">
    <location>
        <begin position="38"/>
        <end position="54"/>
    </location>
</feature>
<dbReference type="Pfam" id="PF00160">
    <property type="entry name" value="Pro_isomerase"/>
    <property type="match status" value="1"/>
</dbReference>
<feature type="region of interest" description="Disordered" evidence="1">
    <location>
        <begin position="37"/>
        <end position="85"/>
    </location>
</feature>
<evidence type="ECO:0000259" key="3">
    <source>
        <dbReference type="Pfam" id="PF00160"/>
    </source>
</evidence>
<keyword evidence="5" id="KW-1185">Reference proteome</keyword>
<keyword evidence="2" id="KW-1133">Transmembrane helix</keyword>
<evidence type="ECO:0000313" key="5">
    <source>
        <dbReference type="Proteomes" id="UP000291116"/>
    </source>
</evidence>
<keyword evidence="2" id="KW-0472">Membrane</keyword>
<sequence>MSMRRQSSCPGMLRNQQSNYSHGGSFMSCAMGDDDNGSISSVSSRQSSFSSMTSDNTEHERRSPSILPSTFGGNMNSSRTNSQNLYHHQQAKTPRWVLLVMCGTIMLSWFRAVQYRTISYGILSSMDTELESIEFQKRQSTRLWKDATDTKNSFAKQHWKLKKTQKNFQHETRMLEEMAELEAASDNDNIEIPEAAREKFQNRRTGDVAKKWIEHRQEALLHKVYSLQAYIRENSRQRVIEKYGYGPHHVVFDVKSREGRKSGKFTVRMAPLTAVPHAVETFMDMVSNKVWDNTVFYYHHSQAHVVAAAPVVYGTFQTKDHELESLGHNGVSFPEYSPSFPHKQHTIGFAGSGPNFYINSIDNEDHHGPGSQGHHELEGDADPCFGEVINGFDTIREMQYARHRGDVPRVWSDYDLTRIIKATLVPLI</sequence>